<evidence type="ECO:0000313" key="1">
    <source>
        <dbReference type="EMBL" id="GBO06813.1"/>
    </source>
</evidence>
<proteinExistence type="predicted"/>
<gene>
    <name evidence="1" type="ORF">AVEN_238983_1</name>
</gene>
<dbReference type="AlphaFoldDB" id="A0A4Y2U2T2"/>
<evidence type="ECO:0000313" key="2">
    <source>
        <dbReference type="Proteomes" id="UP000499080"/>
    </source>
</evidence>
<dbReference type="Proteomes" id="UP000499080">
    <property type="component" value="Unassembled WGS sequence"/>
</dbReference>
<sequence length="101" mass="11695">MTHGTKFSFYDEASHTTIVNSGRTVHLHNEISSLPHLDKLKICYHYKPDAIQFPEQTIEPNYWALCKCNCLDLITQAMQPINVLSWSEVENLYLPLIKYSP</sequence>
<dbReference type="EMBL" id="BGPR01033037">
    <property type="protein sequence ID" value="GBO06813.1"/>
    <property type="molecule type" value="Genomic_DNA"/>
</dbReference>
<comment type="caution">
    <text evidence="1">The sequence shown here is derived from an EMBL/GenBank/DDBJ whole genome shotgun (WGS) entry which is preliminary data.</text>
</comment>
<protein>
    <submittedName>
        <fullName evidence="1">Uncharacterized protein</fullName>
    </submittedName>
</protein>
<name>A0A4Y2U2T2_ARAVE</name>
<reference evidence="1 2" key="1">
    <citation type="journal article" date="2019" name="Sci. Rep.">
        <title>Orb-weaving spider Araneus ventricosus genome elucidates the spidroin gene catalogue.</title>
        <authorList>
            <person name="Kono N."/>
            <person name="Nakamura H."/>
            <person name="Ohtoshi R."/>
            <person name="Moran D.A.P."/>
            <person name="Shinohara A."/>
            <person name="Yoshida Y."/>
            <person name="Fujiwara M."/>
            <person name="Mori M."/>
            <person name="Tomita M."/>
            <person name="Arakawa K."/>
        </authorList>
    </citation>
    <scope>NUCLEOTIDE SEQUENCE [LARGE SCALE GENOMIC DNA]</scope>
</reference>
<keyword evidence="2" id="KW-1185">Reference proteome</keyword>
<organism evidence="1 2">
    <name type="scientific">Araneus ventricosus</name>
    <name type="common">Orbweaver spider</name>
    <name type="synonym">Epeira ventricosa</name>
    <dbReference type="NCBI Taxonomy" id="182803"/>
    <lineage>
        <taxon>Eukaryota</taxon>
        <taxon>Metazoa</taxon>
        <taxon>Ecdysozoa</taxon>
        <taxon>Arthropoda</taxon>
        <taxon>Chelicerata</taxon>
        <taxon>Arachnida</taxon>
        <taxon>Araneae</taxon>
        <taxon>Araneomorphae</taxon>
        <taxon>Entelegynae</taxon>
        <taxon>Araneoidea</taxon>
        <taxon>Araneidae</taxon>
        <taxon>Araneus</taxon>
    </lineage>
</organism>
<accession>A0A4Y2U2T2</accession>